<dbReference type="EMBL" id="QBKR01000016">
    <property type="protein sequence ID" value="PTX58492.1"/>
    <property type="molecule type" value="Genomic_DNA"/>
</dbReference>
<dbReference type="OrthoDB" id="9791139at2"/>
<dbReference type="SUPFAM" id="SSF100950">
    <property type="entry name" value="NagB/RpiA/CoA transferase-like"/>
    <property type="match status" value="1"/>
</dbReference>
<keyword evidence="3 4" id="KW-0119">Carbohydrate metabolism</keyword>
<dbReference type="CDD" id="cd01399">
    <property type="entry name" value="GlcN6P_deaminase"/>
    <property type="match status" value="1"/>
</dbReference>
<dbReference type="Proteomes" id="UP000244240">
    <property type="component" value="Unassembled WGS sequence"/>
</dbReference>
<dbReference type="InterPro" id="IPR037171">
    <property type="entry name" value="NagB/RpiA_transferase-like"/>
</dbReference>
<dbReference type="GO" id="GO:0005975">
    <property type="term" value="P:carbohydrate metabolic process"/>
    <property type="evidence" value="ECO:0007669"/>
    <property type="project" value="InterPro"/>
</dbReference>
<reference evidence="6 7" key="1">
    <citation type="submission" date="2018-04" db="EMBL/GenBank/DDBJ databases">
        <title>Genomic Encyclopedia of Archaeal and Bacterial Type Strains, Phase II (KMG-II): from individual species to whole genera.</title>
        <authorList>
            <person name="Goeker M."/>
        </authorList>
    </citation>
    <scope>NUCLEOTIDE SEQUENCE [LARGE SCALE GENOMIC DNA]</scope>
    <source>
        <strain evidence="6 7">DSM 45787</strain>
    </source>
</reference>
<comment type="caution">
    <text evidence="6">The sequence shown here is derived from an EMBL/GenBank/DDBJ whole genome shotgun (WGS) entry which is preliminary data.</text>
</comment>
<keyword evidence="7" id="KW-1185">Reference proteome</keyword>
<dbReference type="GO" id="GO:0006046">
    <property type="term" value="P:N-acetylglucosamine catabolic process"/>
    <property type="evidence" value="ECO:0007669"/>
    <property type="project" value="UniProtKB-UniRule"/>
</dbReference>
<comment type="pathway">
    <text evidence="4">Amino-sugar metabolism; N-acetylneuraminate degradation; D-fructose 6-phosphate from N-acetylneuraminate: step 5/5.</text>
</comment>
<dbReference type="GO" id="GO:0006043">
    <property type="term" value="P:glucosamine catabolic process"/>
    <property type="evidence" value="ECO:0007669"/>
    <property type="project" value="TreeGrafter"/>
</dbReference>
<dbReference type="GO" id="GO:0005737">
    <property type="term" value="C:cytoplasm"/>
    <property type="evidence" value="ECO:0007669"/>
    <property type="project" value="TreeGrafter"/>
</dbReference>
<dbReference type="EC" id="3.5.99.6" evidence="4"/>
<accession>A0A2T6BR14</accession>
<evidence type="ECO:0000259" key="5">
    <source>
        <dbReference type="Pfam" id="PF01182"/>
    </source>
</evidence>
<gene>
    <name evidence="4" type="primary">nagB</name>
    <name evidence="6" type="ORF">C8P63_11679</name>
</gene>
<dbReference type="InterPro" id="IPR006148">
    <property type="entry name" value="Glc/Gal-6P_isomerase"/>
</dbReference>
<dbReference type="PROSITE" id="PS01161">
    <property type="entry name" value="GLC_GALNAC_ISOMERASE"/>
    <property type="match status" value="1"/>
</dbReference>
<dbReference type="RefSeq" id="WP_108024494.1">
    <property type="nucleotide sequence ID" value="NZ_QBKR01000016.1"/>
</dbReference>
<protein>
    <recommendedName>
        <fullName evidence="4">Glucosamine-6-phosphate deaminase</fullName>
        <ecNumber evidence="4">3.5.99.6</ecNumber>
    </recommendedName>
    <alternativeName>
        <fullName evidence="4">GlcN6P deaminase</fullName>
        <shortName evidence="4">GNPDA</shortName>
    </alternativeName>
    <alternativeName>
        <fullName evidence="4">Glucosamine-6-phosphate isomerase</fullName>
    </alternativeName>
</protein>
<dbReference type="NCBIfam" id="TIGR00502">
    <property type="entry name" value="nagB"/>
    <property type="match status" value="1"/>
</dbReference>
<comment type="caution">
    <text evidence="4">Lacks conserved residue(s) required for the propagation of feature annotation.</text>
</comment>
<evidence type="ECO:0000313" key="6">
    <source>
        <dbReference type="EMBL" id="PTX58492.1"/>
    </source>
</evidence>
<dbReference type="PANTHER" id="PTHR11280:SF5">
    <property type="entry name" value="GLUCOSAMINE-6-PHOSPHATE ISOMERASE"/>
    <property type="match status" value="1"/>
</dbReference>
<dbReference type="Gene3D" id="3.40.50.1360">
    <property type="match status" value="1"/>
</dbReference>
<dbReference type="GO" id="GO:0019262">
    <property type="term" value="P:N-acetylneuraminate catabolic process"/>
    <property type="evidence" value="ECO:0007669"/>
    <property type="project" value="UniProtKB-UniRule"/>
</dbReference>
<evidence type="ECO:0000256" key="3">
    <source>
        <dbReference type="ARBA" id="ARBA00023277"/>
    </source>
</evidence>
<feature type="active site" description="For ring-opening step" evidence="4">
    <location>
        <position position="143"/>
    </location>
</feature>
<feature type="active site" description="Proton acceptor; for ring-opening step" evidence="4">
    <location>
        <position position="138"/>
    </location>
</feature>
<organism evidence="6 7">
    <name type="scientific">Melghirimyces profundicolus</name>
    <dbReference type="NCBI Taxonomy" id="1242148"/>
    <lineage>
        <taxon>Bacteria</taxon>
        <taxon>Bacillati</taxon>
        <taxon>Bacillota</taxon>
        <taxon>Bacilli</taxon>
        <taxon>Bacillales</taxon>
        <taxon>Thermoactinomycetaceae</taxon>
        <taxon>Melghirimyces</taxon>
    </lineage>
</organism>
<evidence type="ECO:0000256" key="2">
    <source>
        <dbReference type="ARBA" id="ARBA00022801"/>
    </source>
</evidence>
<dbReference type="UniPathway" id="UPA00629">
    <property type="reaction ID" value="UER00684"/>
</dbReference>
<dbReference type="GO" id="GO:0042802">
    <property type="term" value="F:identical protein binding"/>
    <property type="evidence" value="ECO:0007669"/>
    <property type="project" value="TreeGrafter"/>
</dbReference>
<dbReference type="InterPro" id="IPR004547">
    <property type="entry name" value="Glucosamine6P_isomerase"/>
</dbReference>
<comment type="function">
    <text evidence="4">Catalyzes the reversible isomerization-deamination of glucosamine 6-phosphate (GlcN6P) to form fructose 6-phosphate (Fru6P) and ammonium ion.</text>
</comment>
<dbReference type="InterPro" id="IPR018321">
    <property type="entry name" value="Glucosamine6P_isomerase_CS"/>
</dbReference>
<dbReference type="AlphaFoldDB" id="A0A2T6BR14"/>
<evidence type="ECO:0000313" key="7">
    <source>
        <dbReference type="Proteomes" id="UP000244240"/>
    </source>
</evidence>
<dbReference type="PANTHER" id="PTHR11280">
    <property type="entry name" value="GLUCOSAMINE-6-PHOSPHATE ISOMERASE"/>
    <property type="match status" value="1"/>
</dbReference>
<sequence>MKIIMARNEQEMSRWAAERIIETVRTRPSLVLGLATGSTPEGIYRELVEDHRINGTSYKHVVTFNLDEYVGLKPDHPNSYHTYMKTRLFDHLDFLPQRTHIPDGNAADLAEECRQYEKHISRFGGIDLQLLGIGRNGHIGFNEPGTAFDTRTHVVRLTESTRKANARFFHRKEEVPTHAITMGIASILSSRQILLLATGRAKAEALRRLIEGPVHPDFPASALKQHPDVTVLADASACRYLSKKGKISDVG</sequence>
<feature type="active site" description="For ring-opening step" evidence="4">
    <location>
        <position position="136"/>
    </location>
</feature>
<name>A0A2T6BR14_9BACL</name>
<dbReference type="FunFam" id="3.40.50.1360:FF:000003">
    <property type="entry name" value="Glucosamine-6-phosphate deaminase"/>
    <property type="match status" value="1"/>
</dbReference>
<comment type="similarity">
    <text evidence="4">Belongs to the glucosamine/galactosamine-6-phosphate isomerase family. NagB subfamily.</text>
</comment>
<evidence type="ECO:0000256" key="4">
    <source>
        <dbReference type="HAMAP-Rule" id="MF_01241"/>
    </source>
</evidence>
<dbReference type="GO" id="GO:0004342">
    <property type="term" value="F:glucosamine-6-phosphate deaminase activity"/>
    <property type="evidence" value="ECO:0007669"/>
    <property type="project" value="UniProtKB-UniRule"/>
</dbReference>
<feature type="domain" description="Glucosamine/galactosamine-6-phosphate isomerase" evidence="5">
    <location>
        <begin position="10"/>
        <end position="226"/>
    </location>
</feature>
<proteinExistence type="inferred from homology"/>
<evidence type="ECO:0000256" key="1">
    <source>
        <dbReference type="ARBA" id="ARBA00000644"/>
    </source>
</evidence>
<keyword evidence="2 4" id="KW-0378">Hydrolase</keyword>
<dbReference type="HAMAP" id="MF_01241">
    <property type="entry name" value="GlcN6P_deamin"/>
    <property type="match status" value="1"/>
</dbReference>
<feature type="active site" description="Proton acceptor; for enolization step" evidence="4">
    <location>
        <position position="67"/>
    </location>
</feature>
<dbReference type="Pfam" id="PF01182">
    <property type="entry name" value="Glucosamine_iso"/>
    <property type="match status" value="1"/>
</dbReference>
<comment type="catalytic activity">
    <reaction evidence="1 4">
        <text>alpha-D-glucosamine 6-phosphate + H2O = beta-D-fructose 6-phosphate + NH4(+)</text>
        <dbReference type="Rhea" id="RHEA:12172"/>
        <dbReference type="ChEBI" id="CHEBI:15377"/>
        <dbReference type="ChEBI" id="CHEBI:28938"/>
        <dbReference type="ChEBI" id="CHEBI:57634"/>
        <dbReference type="ChEBI" id="CHEBI:75989"/>
        <dbReference type="EC" id="3.5.99.6"/>
    </reaction>
</comment>